<reference evidence="2 3" key="1">
    <citation type="submission" date="2019-01" db="EMBL/GenBank/DDBJ databases">
        <authorList>
            <person name="Chen W.-M."/>
        </authorList>
    </citation>
    <scope>NUCLEOTIDE SEQUENCE [LARGE SCALE GENOMIC DNA]</scope>
    <source>
        <strain evidence="2 3">KYPY4</strain>
    </source>
</reference>
<protein>
    <submittedName>
        <fullName evidence="2">DUF2244 domain-containing protein</fullName>
    </submittedName>
</protein>
<feature type="transmembrane region" description="Helical" evidence="1">
    <location>
        <begin position="55"/>
        <end position="75"/>
    </location>
</feature>
<evidence type="ECO:0000256" key="1">
    <source>
        <dbReference type="SAM" id="Phobius"/>
    </source>
</evidence>
<dbReference type="EMBL" id="SACR01000002">
    <property type="protein sequence ID" value="RVU47701.1"/>
    <property type="molecule type" value="Genomic_DNA"/>
</dbReference>
<evidence type="ECO:0000313" key="2">
    <source>
        <dbReference type="EMBL" id="RVU47701.1"/>
    </source>
</evidence>
<keyword evidence="1" id="KW-1133">Transmembrane helix</keyword>
<proteinExistence type="predicted"/>
<dbReference type="RefSeq" id="WP_128228162.1">
    <property type="nucleotide sequence ID" value="NZ_SACR01000002.1"/>
</dbReference>
<comment type="caution">
    <text evidence="2">The sequence shown here is derived from an EMBL/GenBank/DDBJ whole genome shotgun (WGS) entry which is preliminary data.</text>
</comment>
<accession>A0A437RLL6</accession>
<dbReference type="Proteomes" id="UP000285575">
    <property type="component" value="Unassembled WGS sequence"/>
</dbReference>
<keyword evidence="1" id="KW-0472">Membrane</keyword>
<name>A0A437RLL6_9BURK</name>
<feature type="transmembrane region" description="Helical" evidence="1">
    <location>
        <begin position="81"/>
        <end position="100"/>
    </location>
</feature>
<evidence type="ECO:0000313" key="3">
    <source>
        <dbReference type="Proteomes" id="UP000285575"/>
    </source>
</evidence>
<gene>
    <name evidence="2" type="ORF">EOE66_08215</name>
</gene>
<dbReference type="OrthoDB" id="9091577at2"/>
<dbReference type="InterPro" id="IPR019253">
    <property type="entry name" value="DUF2244_TM"/>
</dbReference>
<sequence>MSATYAPGLWPEPHASLRDGSWVFGREVVLAHLPGSPVSLQWLFKRNCSITPRQLGWFYASLCAVSLFIGTFFFLQGAPLVLLFTGLELLAVGLALLLFARHAGDREVLTLVGRSLQVEQCVGSKVDRTEFLADWLHVEPARGQGSLVQLRGRGQLVQVGRQLRPELRGAFAQELRRALRRLSSQPGTETDPNRSTP</sequence>
<keyword evidence="3" id="KW-1185">Reference proteome</keyword>
<organism evidence="2 3">
    <name type="scientific">Rubrivivax rivuli</name>
    <dbReference type="NCBI Taxonomy" id="1862385"/>
    <lineage>
        <taxon>Bacteria</taxon>
        <taxon>Pseudomonadati</taxon>
        <taxon>Pseudomonadota</taxon>
        <taxon>Betaproteobacteria</taxon>
        <taxon>Burkholderiales</taxon>
        <taxon>Sphaerotilaceae</taxon>
        <taxon>Rubrivivax</taxon>
    </lineage>
</organism>
<keyword evidence="1" id="KW-0812">Transmembrane</keyword>
<dbReference type="Pfam" id="PF10003">
    <property type="entry name" value="DUF2244"/>
    <property type="match status" value="1"/>
</dbReference>
<dbReference type="AlphaFoldDB" id="A0A437RLL6"/>